<organism evidence="8 9">
    <name type="scientific">Algoriphagus aquimarinus</name>
    <dbReference type="NCBI Taxonomy" id="237018"/>
    <lineage>
        <taxon>Bacteria</taxon>
        <taxon>Pseudomonadati</taxon>
        <taxon>Bacteroidota</taxon>
        <taxon>Cytophagia</taxon>
        <taxon>Cytophagales</taxon>
        <taxon>Cyclobacteriaceae</taxon>
        <taxon>Algoriphagus</taxon>
    </lineage>
</organism>
<feature type="transmembrane region" description="Helical" evidence="6">
    <location>
        <begin position="647"/>
        <end position="666"/>
    </location>
</feature>
<gene>
    <name evidence="8" type="ORF">SAMN04489723_10419</name>
</gene>
<dbReference type="InterPro" id="IPR050545">
    <property type="entry name" value="Mycobact_MmpL"/>
</dbReference>
<evidence type="ECO:0000256" key="3">
    <source>
        <dbReference type="ARBA" id="ARBA00022692"/>
    </source>
</evidence>
<feature type="transmembrane region" description="Helical" evidence="6">
    <location>
        <begin position="673"/>
        <end position="693"/>
    </location>
</feature>
<feature type="domain" description="SSD" evidence="7">
    <location>
        <begin position="257"/>
        <end position="399"/>
    </location>
</feature>
<dbReference type="InterPro" id="IPR000731">
    <property type="entry name" value="SSD"/>
</dbReference>
<proteinExistence type="predicted"/>
<feature type="transmembrane region" description="Helical" evidence="6">
    <location>
        <begin position="847"/>
        <end position="866"/>
    </location>
</feature>
<dbReference type="AlphaFoldDB" id="A0A1I0Y1K8"/>
<dbReference type="OrthoDB" id="9803035at2"/>
<keyword evidence="9" id="KW-1185">Reference proteome</keyword>
<keyword evidence="3 6" id="KW-0812">Transmembrane</keyword>
<dbReference type="CDD" id="cd07989">
    <property type="entry name" value="LPLAT_AGPAT-like"/>
    <property type="match status" value="1"/>
</dbReference>
<dbReference type="RefSeq" id="WP_092895359.1">
    <property type="nucleotide sequence ID" value="NZ_FOKK01000004.1"/>
</dbReference>
<evidence type="ECO:0000256" key="2">
    <source>
        <dbReference type="ARBA" id="ARBA00022475"/>
    </source>
</evidence>
<feature type="transmembrane region" description="Helical" evidence="6">
    <location>
        <begin position="429"/>
        <end position="450"/>
    </location>
</feature>
<dbReference type="SUPFAM" id="SSF82866">
    <property type="entry name" value="Multidrug efflux transporter AcrB transmembrane domain"/>
    <property type="match status" value="2"/>
</dbReference>
<reference evidence="8 9" key="1">
    <citation type="submission" date="2016-10" db="EMBL/GenBank/DDBJ databases">
        <authorList>
            <person name="de Groot N.N."/>
        </authorList>
    </citation>
    <scope>NUCLEOTIDE SEQUENCE [LARGE SCALE GENOMIC DNA]</scope>
    <source>
        <strain evidence="8 9">DSM 23399</strain>
    </source>
</reference>
<keyword evidence="5 6" id="KW-0472">Membrane</keyword>
<feature type="transmembrane region" description="Helical" evidence="6">
    <location>
        <begin position="699"/>
        <end position="719"/>
    </location>
</feature>
<dbReference type="InterPro" id="IPR029063">
    <property type="entry name" value="SAM-dependent_MTases_sf"/>
</dbReference>
<feature type="transmembrane region" description="Helical" evidence="6">
    <location>
        <begin position="281"/>
        <end position="302"/>
    </location>
</feature>
<feature type="transmembrane region" description="Helical" evidence="6">
    <location>
        <begin position="308"/>
        <end position="326"/>
    </location>
</feature>
<dbReference type="PROSITE" id="PS50156">
    <property type="entry name" value="SSD"/>
    <property type="match status" value="1"/>
</dbReference>
<dbReference type="PANTHER" id="PTHR33406">
    <property type="entry name" value="MEMBRANE PROTEIN MJ1562-RELATED"/>
    <property type="match status" value="1"/>
</dbReference>
<dbReference type="SMART" id="SM00563">
    <property type="entry name" value="PlsC"/>
    <property type="match status" value="1"/>
</dbReference>
<dbReference type="EMBL" id="FOKK01000004">
    <property type="protein sequence ID" value="SFB06083.1"/>
    <property type="molecule type" value="Genomic_DNA"/>
</dbReference>
<dbReference type="Pfam" id="PF03176">
    <property type="entry name" value="MMPL"/>
    <property type="match status" value="1"/>
</dbReference>
<dbReference type="InterPro" id="IPR004869">
    <property type="entry name" value="MMPL_dom"/>
</dbReference>
<evidence type="ECO:0000256" key="4">
    <source>
        <dbReference type="ARBA" id="ARBA00022989"/>
    </source>
</evidence>
<dbReference type="Pfam" id="PF13847">
    <property type="entry name" value="Methyltransf_31"/>
    <property type="match status" value="1"/>
</dbReference>
<feature type="transmembrane region" description="Helical" evidence="6">
    <location>
        <begin position="256"/>
        <end position="274"/>
    </location>
</feature>
<keyword evidence="4 6" id="KW-1133">Transmembrane helix</keyword>
<dbReference type="PANTHER" id="PTHR33406:SF13">
    <property type="entry name" value="MEMBRANE PROTEIN YDFJ"/>
    <property type="match status" value="1"/>
</dbReference>
<feature type="transmembrane region" description="Helical" evidence="6">
    <location>
        <begin position="740"/>
        <end position="759"/>
    </location>
</feature>
<accession>A0A1I0Y1K8</accession>
<dbReference type="CDD" id="cd02440">
    <property type="entry name" value="AdoMet_MTases"/>
    <property type="match status" value="1"/>
</dbReference>
<feature type="transmembrane region" description="Helical" evidence="6">
    <location>
        <begin position="809"/>
        <end position="835"/>
    </location>
</feature>
<feature type="transmembrane region" description="Helical" evidence="6">
    <location>
        <begin position="374"/>
        <end position="393"/>
    </location>
</feature>
<feature type="transmembrane region" description="Helical" evidence="6">
    <location>
        <begin position="765"/>
        <end position="788"/>
    </location>
</feature>
<name>A0A1I0Y1K8_9BACT</name>
<feature type="transmembrane region" description="Helical" evidence="6">
    <location>
        <begin position="346"/>
        <end position="368"/>
    </location>
</feature>
<dbReference type="InterPro" id="IPR025714">
    <property type="entry name" value="Methyltranfer_dom"/>
</dbReference>
<dbReference type="Pfam" id="PF01553">
    <property type="entry name" value="Acyltransferase"/>
    <property type="match status" value="1"/>
</dbReference>
<evidence type="ECO:0000313" key="9">
    <source>
        <dbReference type="Proteomes" id="UP000198790"/>
    </source>
</evidence>
<dbReference type="Gene3D" id="1.20.1640.10">
    <property type="entry name" value="Multidrug efflux transporter AcrB transmembrane domain"/>
    <property type="match status" value="2"/>
</dbReference>
<dbReference type="GO" id="GO:0016746">
    <property type="term" value="F:acyltransferase activity"/>
    <property type="evidence" value="ECO:0007669"/>
    <property type="project" value="UniProtKB-KW"/>
</dbReference>
<dbReference type="STRING" id="237018.SAMN04489723_10419"/>
<keyword evidence="8" id="KW-0012">Acyltransferase</keyword>
<evidence type="ECO:0000256" key="1">
    <source>
        <dbReference type="ARBA" id="ARBA00004651"/>
    </source>
</evidence>
<protein>
    <submittedName>
        <fullName evidence="8">1-acyl-sn-glycerol-3-phosphate acyltransferases</fullName>
    </submittedName>
</protein>
<dbReference type="GO" id="GO:0005886">
    <property type="term" value="C:plasma membrane"/>
    <property type="evidence" value="ECO:0007669"/>
    <property type="project" value="UniProtKB-SubCell"/>
</dbReference>
<evidence type="ECO:0000313" key="8">
    <source>
        <dbReference type="EMBL" id="SFB06083.1"/>
    </source>
</evidence>
<keyword evidence="8" id="KW-0808">Transferase</keyword>
<dbReference type="Proteomes" id="UP000198790">
    <property type="component" value="Unassembled WGS sequence"/>
</dbReference>
<keyword evidence="2" id="KW-1003">Cell membrane</keyword>
<dbReference type="InterPro" id="IPR002123">
    <property type="entry name" value="Plipid/glycerol_acylTrfase"/>
</dbReference>
<dbReference type="SUPFAM" id="SSF69593">
    <property type="entry name" value="Glycerol-3-phosphate (1)-acyltransferase"/>
    <property type="match status" value="1"/>
</dbReference>
<sequence length="1267" mass="142947">MPSLNKLLPILLFILVLLVGAYSASKLDIHENLNKSIPSSLDMDALKPVIEKGEKAVFFSLNIEDFKGDNYKIDSAGTALVTALNDKFGSQLGALQYRSDIDPDIFNSFVEEHLYLFLEKSDYEAIDSLLENGNVVKALAEDKKLLSSAQGFGMAQSIANDPLHFNQFAYKRLSKGLSLQNMLATEGLFISTDGASLMVNGAVLFDPKEVSNVQLFDEQLSGFKDSWNQNTSNAELDYFGSFAIVAANAKQIKKDIILTVNLALIFIVGLLYFYYRKLSTILFFVLPGTFGIAASITFVYLFKGGISALALSASAVIMGIVVDYSFHFFSHLSQDKDAIKTRNSIAFPLIVSSFTTIVAFFSLTFANSEALRDFGLFTGLSLLFTLLFILFLLPHLIQLLGKRTMQEGSSKLDFLIEKFSSDKIKQPKWILLIILLATGFLAFFANDVAFENDLNKLNFYPDYLKKKEIAHQNINPDLEKRITIVAHGETENEAAANNRVLFAALTGNSTAHNQQVNSIASFVLPAAEIQQKSEAWETYWRENEDAFLPYFTSIADSLGYSSRAFSPFVRSIQTTPEQVNSIEFATQFESLQKLIIQDQNTSILTTVVFEKADYEQLKATISAVPGTFIVDGESVAESLVNSVKADFNLLLIIASVLVFVSMLLVYGRLELTLISFLPMVLSWIWILGLAALFGIKFNFINIMIATIIFGLGDDFSIFITDGLQTKHKYGKNALATNKAGILLSSISTIIGTGVLFFGQHPAIRSIAAISVIGISTIVILSFVVQPFLYKTLITRRTDQGKPPYTLLELAISIFAFSFFFLGCLISTILTVIVMIIPFWKLKSKKLFVHRLIQFFTWALLKFMVFLKKRYYDYELLDFNKPSVIIANHSSFLDILFIAMQHPKITFLVGPWVYNSPIFGKFIRFADYIPAFLPIEDSLEKLQGLVADGYSILVFPESHRSVDGKLTRFHKGAFYLSELLQIDITPVLLHGLHYILPKGDYYVKSGYQNMKVLPRITNSDARYGEGYSQRAKNITKYFKEEHAKFTLEREDADYLFSPLNYGYLYKGPILEWYFKIKYSHEKHNYELIHRELLTKNKIYDLGCGNGFLSYFLKLKNADREIIGVDYDEDKVAVAENCYLNDGSMKFHTEDISTMNLEPADAIILMDVLHYLSPEKKNIVLDNCLKALNPHGIFIIKDGLLSDSDKHKWTIKSEKWSTKLMKFNKVTDELSFFELAYLENWATDNQLEMKILSESDNSSNTLIAIKRVR</sequence>
<dbReference type="Gene3D" id="3.40.50.150">
    <property type="entry name" value="Vaccinia Virus protein VP39"/>
    <property type="match status" value="1"/>
</dbReference>
<evidence type="ECO:0000256" key="6">
    <source>
        <dbReference type="SAM" id="Phobius"/>
    </source>
</evidence>
<evidence type="ECO:0000256" key="5">
    <source>
        <dbReference type="ARBA" id="ARBA00023136"/>
    </source>
</evidence>
<comment type="subcellular location">
    <subcellularLocation>
        <location evidence="1">Cell membrane</location>
        <topology evidence="1">Multi-pass membrane protein</topology>
    </subcellularLocation>
</comment>
<evidence type="ECO:0000259" key="7">
    <source>
        <dbReference type="PROSITE" id="PS50156"/>
    </source>
</evidence>
<dbReference type="SUPFAM" id="SSF53335">
    <property type="entry name" value="S-adenosyl-L-methionine-dependent methyltransferases"/>
    <property type="match status" value="1"/>
</dbReference>